<name>A0ABN7RTP1_THEXY</name>
<dbReference type="InterPro" id="IPR036397">
    <property type="entry name" value="RNaseH_sf"/>
</dbReference>
<feature type="domain" description="Integrase catalytic" evidence="2">
    <location>
        <begin position="37"/>
        <end position="212"/>
    </location>
</feature>
<dbReference type="Gene3D" id="3.30.420.10">
    <property type="entry name" value="Ribonuclease H-like superfamily/Ribonuclease H"/>
    <property type="match status" value="1"/>
</dbReference>
<dbReference type="InterPro" id="IPR054353">
    <property type="entry name" value="IstA-like_C"/>
</dbReference>
<dbReference type="InterPro" id="IPR001584">
    <property type="entry name" value="Integrase_cat-core"/>
</dbReference>
<dbReference type="PROSITE" id="PS50994">
    <property type="entry name" value="INTEGRASE"/>
    <property type="match status" value="1"/>
</dbReference>
<organism evidence="3 4">
    <name type="scientific">Thermobacillus xylanilyticus</name>
    <dbReference type="NCBI Taxonomy" id="76633"/>
    <lineage>
        <taxon>Bacteria</taxon>
        <taxon>Bacillati</taxon>
        <taxon>Bacillota</taxon>
        <taxon>Bacilli</taxon>
        <taxon>Bacillales</taxon>
        <taxon>Paenibacillaceae</taxon>
        <taxon>Thermobacillus</taxon>
    </lineage>
</organism>
<proteinExistence type="inferred from homology"/>
<evidence type="ECO:0000313" key="4">
    <source>
        <dbReference type="Proteomes" id="UP000681526"/>
    </source>
</evidence>
<keyword evidence="4" id="KW-1185">Reference proteome</keyword>
<reference evidence="3 4" key="1">
    <citation type="submission" date="2021-04" db="EMBL/GenBank/DDBJ databases">
        <authorList>
            <person name="Rakotoarivonina H."/>
        </authorList>
    </citation>
    <scope>NUCLEOTIDE SEQUENCE [LARGE SCALE GENOMIC DNA]</scope>
    <source>
        <strain evidence="3 4">XE</strain>
    </source>
</reference>
<accession>A0ABN7RTP1</accession>
<dbReference type="EMBL" id="CAJRAY010000027">
    <property type="protein sequence ID" value="CAG5083353.1"/>
    <property type="molecule type" value="Genomic_DNA"/>
</dbReference>
<dbReference type="NCBIfam" id="NF033546">
    <property type="entry name" value="transpos_IS21"/>
    <property type="match status" value="1"/>
</dbReference>
<dbReference type="PANTHER" id="PTHR35004">
    <property type="entry name" value="TRANSPOSASE RV3428C-RELATED"/>
    <property type="match status" value="1"/>
</dbReference>
<dbReference type="SUPFAM" id="SSF53098">
    <property type="entry name" value="Ribonuclease H-like"/>
    <property type="match status" value="1"/>
</dbReference>
<comment type="similarity">
    <text evidence="1">Belongs to the transposase IS21/IS408/IS1162 family.</text>
</comment>
<evidence type="ECO:0000256" key="1">
    <source>
        <dbReference type="ARBA" id="ARBA00009277"/>
    </source>
</evidence>
<dbReference type="PANTHER" id="PTHR35004:SF6">
    <property type="entry name" value="TRANSPOSASE"/>
    <property type="match status" value="1"/>
</dbReference>
<comment type="caution">
    <text evidence="3">The sequence shown here is derived from an EMBL/GenBank/DDBJ whole genome shotgun (WGS) entry which is preliminary data.</text>
</comment>
<dbReference type="InterPro" id="IPR012337">
    <property type="entry name" value="RNaseH-like_sf"/>
</dbReference>
<evidence type="ECO:0000259" key="2">
    <source>
        <dbReference type="PROSITE" id="PS50994"/>
    </source>
</evidence>
<sequence>MIFDEIKAQGYTGGKTILRTFMQPLRPAVLTKATVRFETSPGHQAQVDWGRFRVDWNGEPKRLYAFVMVLGFSRMMYVEFTEDEKLDTFIGYHLRAFEYFGGRPEVVLYDNMKTVVTDFDERGHAVWNERFKRFAAHHGFLLQNCRPYRARTKGKVENGIGYVRKNFWPRVQTFTGLDDLNRQVRQWLDTVANVRAHGTTREIPRERWLREGLKPLNPMPFEEVDKQARKVSSDACVSYENNRYSVPFEWVGQIVHVQDLKNGKIRIYYGERLLAEHPKAAGKYQRVVNEKHFEGLTAAGKHKVSQPMPRLVPKAIPEVLERDLSIYEQFTDEAVVQR</sequence>
<dbReference type="Pfam" id="PF00665">
    <property type="entry name" value="rve"/>
    <property type="match status" value="1"/>
</dbReference>
<gene>
    <name evidence="3" type="primary">txxe 965</name>
    <name evidence="3" type="ORF">TXXE_06795</name>
</gene>
<protein>
    <submittedName>
        <fullName evidence="3">Integrase catalytic region, Putative transposase for insertion sequence element IS5376</fullName>
    </submittedName>
</protein>
<dbReference type="Pfam" id="PF22483">
    <property type="entry name" value="Mu-transpos_C_2"/>
    <property type="match status" value="1"/>
</dbReference>
<dbReference type="Proteomes" id="UP000681526">
    <property type="component" value="Unassembled WGS sequence"/>
</dbReference>
<evidence type="ECO:0000313" key="3">
    <source>
        <dbReference type="EMBL" id="CAG5083353.1"/>
    </source>
</evidence>